<dbReference type="AlphaFoldDB" id="A0A0U0URA8"/>
<reference evidence="5 6" key="2">
    <citation type="submission" date="2015-03" db="EMBL/GenBank/DDBJ databases">
        <authorList>
            <consortium name="Pathogen Informatics"/>
        </authorList>
    </citation>
    <scope>NUCLEOTIDE SEQUENCE [LARGE SCALE GENOMIC DNA]</scope>
    <source>
        <strain evidence="2 8">Bir 172</strain>
        <strain evidence="1 7">G09901357</strain>
        <strain evidence="5">K00500041</strain>
        <strain evidence="4 6">M09401471</strain>
    </source>
</reference>
<evidence type="ECO:0000313" key="8">
    <source>
        <dbReference type="Proteomes" id="UP000048948"/>
    </source>
</evidence>
<reference evidence="3" key="1">
    <citation type="submission" date="2015-03" db="EMBL/GenBank/DDBJ databases">
        <authorList>
            <person name="Murphy D."/>
        </authorList>
    </citation>
    <scope>NUCLEOTIDE SEQUENCE [LARGE SCALE GENOMIC DNA]</scope>
    <source>
        <strain evidence="3">K00500041</strain>
    </source>
</reference>
<organism evidence="3 5">
    <name type="scientific">Mycobacterium tuberculosis</name>
    <dbReference type="NCBI Taxonomy" id="1773"/>
    <lineage>
        <taxon>Bacteria</taxon>
        <taxon>Bacillati</taxon>
        <taxon>Actinomycetota</taxon>
        <taxon>Actinomycetes</taxon>
        <taxon>Mycobacteriales</taxon>
        <taxon>Mycobacteriaceae</taxon>
        <taxon>Mycobacterium</taxon>
        <taxon>Mycobacterium tuberculosis complex</taxon>
    </lineage>
</organism>
<protein>
    <submittedName>
        <fullName evidence="3">Uncharacterized protein</fullName>
    </submittedName>
</protein>
<dbReference type="EMBL" id="CNGE01000247">
    <property type="protein sequence ID" value="CKS30515.1"/>
    <property type="molecule type" value="Genomic_DNA"/>
</dbReference>
<accession>A0A0U0URA8</accession>
<dbReference type="Proteomes" id="UP000048948">
    <property type="component" value="Unassembled WGS sequence"/>
</dbReference>
<sequence>MAQPAFHAAGSDQHQFLRERVGLGIGQQRAEPVGKQIGALGTVQVKRHRASP</sequence>
<evidence type="ECO:0000313" key="3">
    <source>
        <dbReference type="EMBL" id="COV22335.1"/>
    </source>
</evidence>
<evidence type="ECO:0000313" key="6">
    <source>
        <dbReference type="Proteomes" id="UP000044938"/>
    </source>
</evidence>
<dbReference type="EMBL" id="CSAE01000060">
    <property type="protein sequence ID" value="COV22335.1"/>
    <property type="molecule type" value="Genomic_DNA"/>
</dbReference>
<evidence type="ECO:0000313" key="2">
    <source>
        <dbReference type="EMBL" id="CKS30515.1"/>
    </source>
</evidence>
<gene>
    <name evidence="1" type="ORF">ERS007681_02415</name>
    <name evidence="3" type="ORF">ERS007703_00865</name>
    <name evidence="4" type="ORF">ERS007720_00744</name>
    <name evidence="2" type="ORF">ERS027646_01621</name>
</gene>
<evidence type="ECO:0000313" key="1">
    <source>
        <dbReference type="EMBL" id="CFE40190.1"/>
    </source>
</evidence>
<proteinExistence type="predicted"/>
<evidence type="ECO:0000313" key="4">
    <source>
        <dbReference type="EMBL" id="COV69547.1"/>
    </source>
</evidence>
<dbReference type="Proteomes" id="UP000038802">
    <property type="component" value="Unassembled WGS sequence"/>
</dbReference>
<name>A0A0U0URA8_MYCTX</name>
<evidence type="ECO:0000313" key="5">
    <source>
        <dbReference type="Proteomes" id="UP000038802"/>
    </source>
</evidence>
<dbReference type="Proteomes" id="UP000048289">
    <property type="component" value="Unassembled WGS sequence"/>
</dbReference>
<dbReference type="Proteomes" id="UP000044938">
    <property type="component" value="Unassembled WGS sequence"/>
</dbReference>
<dbReference type="EMBL" id="CFOE01000317">
    <property type="protein sequence ID" value="CFE40190.1"/>
    <property type="molecule type" value="Genomic_DNA"/>
</dbReference>
<dbReference type="EMBL" id="CSAJ01000059">
    <property type="protein sequence ID" value="COV69547.1"/>
    <property type="molecule type" value="Genomic_DNA"/>
</dbReference>
<evidence type="ECO:0000313" key="7">
    <source>
        <dbReference type="Proteomes" id="UP000048289"/>
    </source>
</evidence>